<proteinExistence type="predicted"/>
<dbReference type="Proteomes" id="UP001151760">
    <property type="component" value="Unassembled WGS sequence"/>
</dbReference>
<dbReference type="SUPFAM" id="SSF56672">
    <property type="entry name" value="DNA/RNA polymerases"/>
    <property type="match status" value="1"/>
</dbReference>
<comment type="caution">
    <text evidence="2">The sequence shown here is derived from an EMBL/GenBank/DDBJ whole genome shotgun (WGS) entry which is preliminary data.</text>
</comment>
<accession>A0ABQ5B8Y6</accession>
<keyword evidence="3" id="KW-1185">Reference proteome</keyword>
<dbReference type="PANTHER" id="PTHR47592:SF29">
    <property type="entry name" value="ZINC FINGER, CCHC-TYPE"/>
    <property type="match status" value="1"/>
</dbReference>
<protein>
    <submittedName>
        <fullName evidence="2">Zinc finger, CCHC-type containing protein</fullName>
    </submittedName>
</protein>
<dbReference type="InterPro" id="IPR043502">
    <property type="entry name" value="DNA/RNA_pol_sf"/>
</dbReference>
<gene>
    <name evidence="2" type="ORF">Tco_0858030</name>
</gene>
<organism evidence="2 3">
    <name type="scientific">Tanacetum coccineum</name>
    <dbReference type="NCBI Taxonomy" id="301880"/>
    <lineage>
        <taxon>Eukaryota</taxon>
        <taxon>Viridiplantae</taxon>
        <taxon>Streptophyta</taxon>
        <taxon>Embryophyta</taxon>
        <taxon>Tracheophyta</taxon>
        <taxon>Spermatophyta</taxon>
        <taxon>Magnoliopsida</taxon>
        <taxon>eudicotyledons</taxon>
        <taxon>Gunneridae</taxon>
        <taxon>Pentapetalae</taxon>
        <taxon>asterids</taxon>
        <taxon>campanulids</taxon>
        <taxon>Asterales</taxon>
        <taxon>Asteraceae</taxon>
        <taxon>Asteroideae</taxon>
        <taxon>Anthemideae</taxon>
        <taxon>Anthemidinae</taxon>
        <taxon>Tanacetum</taxon>
    </lineage>
</organism>
<dbReference type="Pfam" id="PF07727">
    <property type="entry name" value="RVT_2"/>
    <property type="match status" value="1"/>
</dbReference>
<feature type="domain" description="Reverse transcriptase Ty1/copia-type" evidence="1">
    <location>
        <begin position="308"/>
        <end position="390"/>
    </location>
</feature>
<dbReference type="PANTHER" id="PTHR47592">
    <property type="entry name" value="PBF68 PROTEIN"/>
    <property type="match status" value="1"/>
</dbReference>
<name>A0ABQ5B8Y6_9ASTR</name>
<evidence type="ECO:0000313" key="3">
    <source>
        <dbReference type="Proteomes" id="UP001151760"/>
    </source>
</evidence>
<evidence type="ECO:0000313" key="2">
    <source>
        <dbReference type="EMBL" id="GJT10988.1"/>
    </source>
</evidence>
<dbReference type="EMBL" id="BQNB010013031">
    <property type="protein sequence ID" value="GJT10988.1"/>
    <property type="molecule type" value="Genomic_DNA"/>
</dbReference>
<evidence type="ECO:0000259" key="1">
    <source>
        <dbReference type="Pfam" id="PF07727"/>
    </source>
</evidence>
<reference evidence="2" key="2">
    <citation type="submission" date="2022-01" db="EMBL/GenBank/DDBJ databases">
        <authorList>
            <person name="Yamashiro T."/>
            <person name="Shiraishi A."/>
            <person name="Satake H."/>
            <person name="Nakayama K."/>
        </authorList>
    </citation>
    <scope>NUCLEOTIDE SEQUENCE</scope>
</reference>
<dbReference type="InterPro" id="IPR013103">
    <property type="entry name" value="RVT_2"/>
</dbReference>
<reference evidence="2" key="1">
    <citation type="journal article" date="2022" name="Int. J. Mol. Sci.">
        <title>Draft Genome of Tanacetum Coccineum: Genomic Comparison of Closely Related Tanacetum-Family Plants.</title>
        <authorList>
            <person name="Yamashiro T."/>
            <person name="Shiraishi A."/>
            <person name="Nakayama K."/>
            <person name="Satake H."/>
        </authorList>
    </citation>
    <scope>NUCLEOTIDE SEQUENCE</scope>
</reference>
<sequence length="442" mass="50297">MVDAAMKHMALNFSKLDKFEGVDFRRWQKKMHFLLFSMSVVYVPTTLIPEDDENATMEQIKKRNKPVIEQYNELLGILGRFTQHKMNIDEAIKQSSVDSDKLKGNNVVGPLVVNMVEHNNSSRNLKKDYKDGKFGNKANGLGTNGSVDDDVAWWFNSGATMHVCKDRCWLKTYESLNDGSLLHTEHSKAFRFYVIEPNKPVSINSIVESRDAIFDENRFSSVLRPSLRIPNGTEDINGSVVPEEVIEEVVQQPEPKLRKGKRNRTPKNFRHEFQLYLTEGTRDEVSDQHSYCFNVEDDPKTFDEAMNKFDESGKEVIICLYVDNVLIFGTGKVHVELTKEFLSSMFSMKDMGEANVILGIKIKHESNGIAISQSHYIEKAVSQLEYSRVIGCLMYAMTCIRLDIALEWRLQSSWASKKQTCISGSTMKSEFVALAAAGKEVE</sequence>